<organism evidence="3 4">
    <name type="scientific">Bodo saltans</name>
    <name type="common">Flagellated protozoan</name>
    <dbReference type="NCBI Taxonomy" id="75058"/>
    <lineage>
        <taxon>Eukaryota</taxon>
        <taxon>Discoba</taxon>
        <taxon>Euglenozoa</taxon>
        <taxon>Kinetoplastea</taxon>
        <taxon>Metakinetoplastina</taxon>
        <taxon>Eubodonida</taxon>
        <taxon>Bodonidae</taxon>
        <taxon>Bodo</taxon>
    </lineage>
</organism>
<dbReference type="AlphaFoldDB" id="A0A0S4JRB3"/>
<feature type="compositionally biased region" description="Low complexity" evidence="2">
    <location>
        <begin position="29"/>
        <end position="44"/>
    </location>
</feature>
<feature type="compositionally biased region" description="Low complexity" evidence="2">
    <location>
        <begin position="164"/>
        <end position="178"/>
    </location>
</feature>
<accession>A0A0S4JRB3</accession>
<feature type="region of interest" description="Disordered" evidence="2">
    <location>
        <begin position="401"/>
        <end position="429"/>
    </location>
</feature>
<dbReference type="Proteomes" id="UP000051952">
    <property type="component" value="Unassembled WGS sequence"/>
</dbReference>
<evidence type="ECO:0000313" key="4">
    <source>
        <dbReference type="Proteomes" id="UP000051952"/>
    </source>
</evidence>
<keyword evidence="4" id="KW-1185">Reference proteome</keyword>
<evidence type="ECO:0000256" key="2">
    <source>
        <dbReference type="SAM" id="MobiDB-lite"/>
    </source>
</evidence>
<dbReference type="VEuPathDB" id="TriTrypDB:BSAL_39785"/>
<dbReference type="EMBL" id="CYKH01002091">
    <property type="protein sequence ID" value="CUG92871.1"/>
    <property type="molecule type" value="Genomic_DNA"/>
</dbReference>
<name>A0A0S4JRB3_BODSA</name>
<feature type="compositionally biased region" description="Low complexity" evidence="2">
    <location>
        <begin position="1"/>
        <end position="21"/>
    </location>
</feature>
<gene>
    <name evidence="3" type="ORF">BSAL_39785</name>
</gene>
<proteinExistence type="predicted"/>
<feature type="region of interest" description="Disordered" evidence="2">
    <location>
        <begin position="507"/>
        <end position="538"/>
    </location>
</feature>
<keyword evidence="1" id="KW-0175">Coiled coil</keyword>
<feature type="compositionally biased region" description="Polar residues" evidence="2">
    <location>
        <begin position="317"/>
        <end position="326"/>
    </location>
</feature>
<feature type="region of interest" description="Disordered" evidence="2">
    <location>
        <begin position="304"/>
        <end position="333"/>
    </location>
</feature>
<feature type="region of interest" description="Disordered" evidence="2">
    <location>
        <begin position="1"/>
        <end position="97"/>
    </location>
</feature>
<feature type="compositionally biased region" description="Basic and acidic residues" evidence="2">
    <location>
        <begin position="304"/>
        <end position="316"/>
    </location>
</feature>
<feature type="compositionally biased region" description="Polar residues" evidence="2">
    <location>
        <begin position="55"/>
        <end position="73"/>
    </location>
</feature>
<evidence type="ECO:0000313" key="3">
    <source>
        <dbReference type="EMBL" id="CUG92871.1"/>
    </source>
</evidence>
<feature type="compositionally biased region" description="Acidic residues" evidence="2">
    <location>
        <begin position="529"/>
        <end position="538"/>
    </location>
</feature>
<reference evidence="4" key="1">
    <citation type="submission" date="2015-09" db="EMBL/GenBank/DDBJ databases">
        <authorList>
            <consortium name="Pathogen Informatics"/>
        </authorList>
    </citation>
    <scope>NUCLEOTIDE SEQUENCE [LARGE SCALE GENOMIC DNA]</scope>
    <source>
        <strain evidence="4">Lake Konstanz</strain>
    </source>
</reference>
<sequence>MSYASRYSQRAAAEVQPAAAARTRSPTVSRSINSSNRISSPAAPHRGAPPPTIRGSFSLSTSNAAGRHSSTPTLRGAHPTVRNGKGVQGNSSDAGLASAVSQKLRGFQELRHLMQSLADRHKKEESELQNLMKRLLVVRSNPPQSQEHHAHPSSPPRHPSNEDLQQARQAEQTQLQTAVDERDKAIAMLRLYREEGNNVMQRMHQSLRNAHEQHEELMLKVEKLTIENARMRYIVREVKYFAEDLKDEDDEPLDNGNKIGRAPSTREMLAAKETISKLDELLQEADAVITSLRTQNEELLRQNETMRQRERRDANHDMQNATTASVSDDGLSEPVSDVLNIDVSRADDETLTAYVQRVKQQLRTEKRHRLEAEELSHKLLIEHQKNVHLLEQRLMQRNLVGTPRNVGTPRKAARGSSLGGNNNGATHGLNRGHVAAQFEPQSSQTSSSVAGEVFATTHHPRVDSLNQTTFEEEATLLMRASPPGNGEKKPYKINRASSDDLLVDINNNNTSKHSPEVAPPRLHNNAANNDEDDEDDPMLELQNIEAQLNEVVASLEES</sequence>
<protein>
    <submittedName>
        <fullName evidence="3">Uncharacterized protein</fullName>
    </submittedName>
</protein>
<feature type="coiled-coil region" evidence="1">
    <location>
        <begin position="107"/>
        <end position="134"/>
    </location>
</feature>
<feature type="region of interest" description="Disordered" evidence="2">
    <location>
        <begin position="141"/>
        <end position="178"/>
    </location>
</feature>
<evidence type="ECO:0000256" key="1">
    <source>
        <dbReference type="SAM" id="Coils"/>
    </source>
</evidence>